<organism evidence="10 11">
    <name type="scientific">Oceanipulchritudo coccoides</name>
    <dbReference type="NCBI Taxonomy" id="2706888"/>
    <lineage>
        <taxon>Bacteria</taxon>
        <taxon>Pseudomonadati</taxon>
        <taxon>Verrucomicrobiota</taxon>
        <taxon>Opitutia</taxon>
        <taxon>Puniceicoccales</taxon>
        <taxon>Oceanipulchritudinaceae</taxon>
        <taxon>Oceanipulchritudo</taxon>
    </lineage>
</organism>
<keyword evidence="4 7" id="KW-0812">Transmembrane</keyword>
<dbReference type="InterPro" id="IPR051447">
    <property type="entry name" value="Lipoprotein-release_system"/>
</dbReference>
<comment type="subcellular location">
    <subcellularLocation>
        <location evidence="1">Cell membrane</location>
        <topology evidence="1">Multi-pass membrane protein</topology>
    </subcellularLocation>
</comment>
<evidence type="ECO:0000256" key="4">
    <source>
        <dbReference type="ARBA" id="ARBA00022692"/>
    </source>
</evidence>
<feature type="transmembrane region" description="Helical" evidence="7">
    <location>
        <begin position="325"/>
        <end position="351"/>
    </location>
</feature>
<keyword evidence="6 7" id="KW-0472">Membrane</keyword>
<reference evidence="10 11" key="1">
    <citation type="submission" date="2020-02" db="EMBL/GenBank/DDBJ databases">
        <title>Albibacoteraceae fam. nov., the first described family within the subdivision 4 Verrucomicrobia.</title>
        <authorList>
            <person name="Xi F."/>
        </authorList>
    </citation>
    <scope>NUCLEOTIDE SEQUENCE [LARGE SCALE GENOMIC DNA]</scope>
    <source>
        <strain evidence="10 11">CK1056</strain>
    </source>
</reference>
<comment type="similarity">
    <text evidence="2">Belongs to the ABC-4 integral membrane protein family. LolC/E subfamily.</text>
</comment>
<dbReference type="GO" id="GO:0044874">
    <property type="term" value="P:lipoprotein localization to outer membrane"/>
    <property type="evidence" value="ECO:0007669"/>
    <property type="project" value="TreeGrafter"/>
</dbReference>
<evidence type="ECO:0000313" key="10">
    <source>
        <dbReference type="EMBL" id="NDV62359.1"/>
    </source>
</evidence>
<evidence type="ECO:0000256" key="3">
    <source>
        <dbReference type="ARBA" id="ARBA00022475"/>
    </source>
</evidence>
<keyword evidence="5 7" id="KW-1133">Transmembrane helix</keyword>
<feature type="domain" description="ABC3 transporter permease C-terminal" evidence="8">
    <location>
        <begin position="287"/>
        <end position="407"/>
    </location>
</feature>
<keyword evidence="3" id="KW-1003">Cell membrane</keyword>
<evidence type="ECO:0000256" key="2">
    <source>
        <dbReference type="ARBA" id="ARBA00005236"/>
    </source>
</evidence>
<evidence type="ECO:0000256" key="1">
    <source>
        <dbReference type="ARBA" id="ARBA00004651"/>
    </source>
</evidence>
<evidence type="ECO:0000259" key="8">
    <source>
        <dbReference type="Pfam" id="PF02687"/>
    </source>
</evidence>
<name>A0A6B2M2D2_9BACT</name>
<feature type="transmembrane region" description="Helical" evidence="7">
    <location>
        <begin position="283"/>
        <end position="305"/>
    </location>
</feature>
<keyword evidence="11" id="KW-1185">Reference proteome</keyword>
<dbReference type="EMBL" id="JAAGNX010000002">
    <property type="protein sequence ID" value="NDV62359.1"/>
    <property type="molecule type" value="Genomic_DNA"/>
</dbReference>
<dbReference type="PANTHER" id="PTHR30489:SF0">
    <property type="entry name" value="LIPOPROTEIN-RELEASING SYSTEM TRANSMEMBRANE PROTEIN LOLE"/>
    <property type="match status" value="1"/>
</dbReference>
<evidence type="ECO:0000256" key="7">
    <source>
        <dbReference type="SAM" id="Phobius"/>
    </source>
</evidence>
<proteinExistence type="inferred from homology"/>
<evidence type="ECO:0000256" key="5">
    <source>
        <dbReference type="ARBA" id="ARBA00022989"/>
    </source>
</evidence>
<comment type="caution">
    <text evidence="10">The sequence shown here is derived from an EMBL/GenBank/DDBJ whole genome shotgun (WGS) entry which is preliminary data.</text>
</comment>
<sequence length="416" mass="46430">MRQNILIAWRFLIAKKRAMLMSLTGIVFGVAFFIFTQAQTTGFESFFIRTILGTNGTIRVQDEFQNSITSMVVASDGAGGSFEVPLREGRKYLPGIRNPEALIDAIKQFESVEAATPVLRGDIQISSGFRTESGRVIGMEPKEYIEVSDLEYQIVYGDLRTFAETPDGLIMGRRLAERLEASPGSFILLSHLGETRRYRVSGIFETGIDFFDKTHVFTHLQEARRLLNKMDRVSYIQIMTKDPDMAPATASQMEHALGHYVASWQEREKSWLEVFRVLRISSALSMSTIILIAGLGMFNTLAIIVMERSREIAILRSFGFSRNDILNIFLYQGLIVYVLGTLIGFVLAAILTRTAESLPIRIRGIFSTDHFLVSWSIWHYASAAIVAGIVVVIAALIPARRAARTEPGEVIRGTGG</sequence>
<dbReference type="InterPro" id="IPR003838">
    <property type="entry name" value="ABC3_permease_C"/>
</dbReference>
<accession>A0A6B2M2D2</accession>
<dbReference type="InterPro" id="IPR025857">
    <property type="entry name" value="MacB_PCD"/>
</dbReference>
<evidence type="ECO:0000259" key="9">
    <source>
        <dbReference type="Pfam" id="PF12704"/>
    </source>
</evidence>
<dbReference type="RefSeq" id="WP_163964167.1">
    <property type="nucleotide sequence ID" value="NZ_JAAGNX010000002.1"/>
</dbReference>
<evidence type="ECO:0000313" key="11">
    <source>
        <dbReference type="Proteomes" id="UP000478417"/>
    </source>
</evidence>
<dbReference type="Pfam" id="PF12704">
    <property type="entry name" value="MacB_PCD"/>
    <property type="match status" value="1"/>
</dbReference>
<evidence type="ECO:0000256" key="6">
    <source>
        <dbReference type="ARBA" id="ARBA00023136"/>
    </source>
</evidence>
<feature type="transmembrane region" description="Helical" evidence="7">
    <location>
        <begin position="377"/>
        <end position="397"/>
    </location>
</feature>
<gene>
    <name evidence="10" type="ORF">G0Q06_07855</name>
</gene>
<dbReference type="AlphaFoldDB" id="A0A6B2M2D2"/>
<dbReference type="Pfam" id="PF02687">
    <property type="entry name" value="FtsX"/>
    <property type="match status" value="1"/>
</dbReference>
<protein>
    <submittedName>
        <fullName evidence="10">ABC transporter permease</fullName>
    </submittedName>
</protein>
<feature type="domain" description="MacB-like periplasmic core" evidence="9">
    <location>
        <begin position="20"/>
        <end position="255"/>
    </location>
</feature>
<dbReference type="Proteomes" id="UP000478417">
    <property type="component" value="Unassembled WGS sequence"/>
</dbReference>
<dbReference type="PANTHER" id="PTHR30489">
    <property type="entry name" value="LIPOPROTEIN-RELEASING SYSTEM TRANSMEMBRANE PROTEIN LOLE"/>
    <property type="match status" value="1"/>
</dbReference>
<dbReference type="GO" id="GO:0098797">
    <property type="term" value="C:plasma membrane protein complex"/>
    <property type="evidence" value="ECO:0007669"/>
    <property type="project" value="TreeGrafter"/>
</dbReference>